<dbReference type="HOGENOM" id="CLU_1333159_0_0_1"/>
<dbReference type="Proteomes" id="UP000007801">
    <property type="component" value="Unassembled WGS sequence"/>
</dbReference>
<dbReference type="InParanoid" id="B3MB88"/>
<dbReference type="EMBL" id="CH902618">
    <property type="protein sequence ID" value="EDV41389.1"/>
    <property type="molecule type" value="Genomic_DNA"/>
</dbReference>
<dbReference type="OMA" id="VKFDLTC"/>
<name>B3MB88_DROAN</name>
<gene>
    <name evidence="1" type="primary">Dana\GF10999</name>
    <name evidence="1" type="synonym">dana_GLEANR_10961</name>
    <name evidence="1" type="ORF">GF10999</name>
</gene>
<sequence>MIISSQKSLTDDRASPQYSPSVLIGNWAERRYAVEEQSNAILPGIQVVGCEHHRSLYKDSFTEEDFVSPDTTPFFTEHRKLAYQNFMKNGRSNLNLVDNDSLKRNFTTTMTLEFQELPRLRMLHACRDHNKMGPPQQPFEVDRLQAFGNLTKTHNYLKRFKCEKLLSELSYMQTTYSAFFNRARKRQPIFEFGPDYDGVVKFDLAC</sequence>
<dbReference type="KEGG" id="dan:6493865"/>
<organism evidence="1 2">
    <name type="scientific">Drosophila ananassae</name>
    <name type="common">Fruit fly</name>
    <dbReference type="NCBI Taxonomy" id="7217"/>
    <lineage>
        <taxon>Eukaryota</taxon>
        <taxon>Metazoa</taxon>
        <taxon>Ecdysozoa</taxon>
        <taxon>Arthropoda</taxon>
        <taxon>Hexapoda</taxon>
        <taxon>Insecta</taxon>
        <taxon>Pterygota</taxon>
        <taxon>Neoptera</taxon>
        <taxon>Endopterygota</taxon>
        <taxon>Diptera</taxon>
        <taxon>Brachycera</taxon>
        <taxon>Muscomorpha</taxon>
        <taxon>Ephydroidea</taxon>
        <taxon>Drosophilidae</taxon>
        <taxon>Drosophila</taxon>
        <taxon>Sophophora</taxon>
    </lineage>
</organism>
<evidence type="ECO:0000313" key="1">
    <source>
        <dbReference type="EMBL" id="EDV41389.1"/>
    </source>
</evidence>
<keyword evidence="2" id="KW-1185">Reference proteome</keyword>
<dbReference type="GeneID" id="6493865"/>
<dbReference type="PhylomeDB" id="B3MB88"/>
<evidence type="ECO:0000313" key="2">
    <source>
        <dbReference type="Proteomes" id="UP000007801"/>
    </source>
</evidence>
<dbReference type="AlphaFoldDB" id="B3MB88"/>
<dbReference type="STRING" id="7217.B3MB88"/>
<dbReference type="eggNOG" id="ENOG502TBDY">
    <property type="taxonomic scope" value="Eukaryota"/>
</dbReference>
<proteinExistence type="predicted"/>
<accession>B3MB88</accession>
<reference evidence="1 2" key="1">
    <citation type="journal article" date="2007" name="Nature">
        <title>Evolution of genes and genomes on the Drosophila phylogeny.</title>
        <authorList>
            <consortium name="Drosophila 12 Genomes Consortium"/>
            <person name="Clark A.G."/>
            <person name="Eisen M.B."/>
            <person name="Smith D.R."/>
            <person name="Bergman C.M."/>
            <person name="Oliver B."/>
            <person name="Markow T.A."/>
            <person name="Kaufman T.C."/>
            <person name="Kellis M."/>
            <person name="Gelbart W."/>
            <person name="Iyer V.N."/>
            <person name="Pollard D.A."/>
            <person name="Sackton T.B."/>
            <person name="Larracuente A.M."/>
            <person name="Singh N.D."/>
            <person name="Abad J.P."/>
            <person name="Abt D.N."/>
            <person name="Adryan B."/>
            <person name="Aguade M."/>
            <person name="Akashi H."/>
            <person name="Anderson W.W."/>
            <person name="Aquadro C.F."/>
            <person name="Ardell D.H."/>
            <person name="Arguello R."/>
            <person name="Artieri C.G."/>
            <person name="Barbash D.A."/>
            <person name="Barker D."/>
            <person name="Barsanti P."/>
            <person name="Batterham P."/>
            <person name="Batzoglou S."/>
            <person name="Begun D."/>
            <person name="Bhutkar A."/>
            <person name="Blanco E."/>
            <person name="Bosak S.A."/>
            <person name="Bradley R.K."/>
            <person name="Brand A.D."/>
            <person name="Brent M.R."/>
            <person name="Brooks A.N."/>
            <person name="Brown R.H."/>
            <person name="Butlin R.K."/>
            <person name="Caggese C."/>
            <person name="Calvi B.R."/>
            <person name="Bernardo de Carvalho A."/>
            <person name="Caspi A."/>
            <person name="Castrezana S."/>
            <person name="Celniker S.E."/>
            <person name="Chang J.L."/>
            <person name="Chapple C."/>
            <person name="Chatterji S."/>
            <person name="Chinwalla A."/>
            <person name="Civetta A."/>
            <person name="Clifton S.W."/>
            <person name="Comeron J.M."/>
            <person name="Costello J.C."/>
            <person name="Coyne J.A."/>
            <person name="Daub J."/>
            <person name="David R.G."/>
            <person name="Delcher A.L."/>
            <person name="Delehaunty K."/>
            <person name="Do C.B."/>
            <person name="Ebling H."/>
            <person name="Edwards K."/>
            <person name="Eickbush T."/>
            <person name="Evans J.D."/>
            <person name="Filipski A."/>
            <person name="Findeiss S."/>
            <person name="Freyhult E."/>
            <person name="Fulton L."/>
            <person name="Fulton R."/>
            <person name="Garcia A.C."/>
            <person name="Gardiner A."/>
            <person name="Garfield D.A."/>
            <person name="Garvin B.E."/>
            <person name="Gibson G."/>
            <person name="Gilbert D."/>
            <person name="Gnerre S."/>
            <person name="Godfrey J."/>
            <person name="Good R."/>
            <person name="Gotea V."/>
            <person name="Gravely B."/>
            <person name="Greenberg A.J."/>
            <person name="Griffiths-Jones S."/>
            <person name="Gross S."/>
            <person name="Guigo R."/>
            <person name="Gustafson E.A."/>
            <person name="Haerty W."/>
            <person name="Hahn M.W."/>
            <person name="Halligan D.L."/>
            <person name="Halpern A.L."/>
            <person name="Halter G.M."/>
            <person name="Han M.V."/>
            <person name="Heger A."/>
            <person name="Hillier L."/>
            <person name="Hinrichs A.S."/>
            <person name="Holmes I."/>
            <person name="Hoskins R.A."/>
            <person name="Hubisz M.J."/>
            <person name="Hultmark D."/>
            <person name="Huntley M.A."/>
            <person name="Jaffe D.B."/>
            <person name="Jagadeeshan S."/>
            <person name="Jeck W.R."/>
            <person name="Johnson J."/>
            <person name="Jones C.D."/>
            <person name="Jordan W.C."/>
            <person name="Karpen G.H."/>
            <person name="Kataoka E."/>
            <person name="Keightley P.D."/>
            <person name="Kheradpour P."/>
            <person name="Kirkness E.F."/>
            <person name="Koerich L.B."/>
            <person name="Kristiansen K."/>
            <person name="Kudrna D."/>
            <person name="Kulathinal R.J."/>
            <person name="Kumar S."/>
            <person name="Kwok R."/>
            <person name="Lander E."/>
            <person name="Langley C.H."/>
            <person name="Lapoint R."/>
            <person name="Lazzaro B.P."/>
            <person name="Lee S.J."/>
            <person name="Levesque L."/>
            <person name="Li R."/>
            <person name="Lin C.F."/>
            <person name="Lin M.F."/>
            <person name="Lindblad-Toh K."/>
            <person name="Llopart A."/>
            <person name="Long M."/>
            <person name="Low L."/>
            <person name="Lozovsky E."/>
            <person name="Lu J."/>
            <person name="Luo M."/>
            <person name="Machado C.A."/>
            <person name="Makalowski W."/>
            <person name="Marzo M."/>
            <person name="Matsuda M."/>
            <person name="Matzkin L."/>
            <person name="McAllister B."/>
            <person name="McBride C.S."/>
            <person name="McKernan B."/>
            <person name="McKernan K."/>
            <person name="Mendez-Lago M."/>
            <person name="Minx P."/>
            <person name="Mollenhauer M.U."/>
            <person name="Montooth K."/>
            <person name="Mount S.M."/>
            <person name="Mu X."/>
            <person name="Myers E."/>
            <person name="Negre B."/>
            <person name="Newfeld S."/>
            <person name="Nielsen R."/>
            <person name="Noor M.A."/>
            <person name="O'Grady P."/>
            <person name="Pachter L."/>
            <person name="Papaceit M."/>
            <person name="Parisi M.J."/>
            <person name="Parisi M."/>
            <person name="Parts L."/>
            <person name="Pedersen J.S."/>
            <person name="Pesole G."/>
            <person name="Phillippy A.M."/>
            <person name="Ponting C.P."/>
            <person name="Pop M."/>
            <person name="Porcelli D."/>
            <person name="Powell J.R."/>
            <person name="Prohaska S."/>
            <person name="Pruitt K."/>
            <person name="Puig M."/>
            <person name="Quesneville H."/>
            <person name="Ram K.R."/>
            <person name="Rand D."/>
            <person name="Rasmussen M.D."/>
            <person name="Reed L.K."/>
            <person name="Reenan R."/>
            <person name="Reily A."/>
            <person name="Remington K.A."/>
            <person name="Rieger T.T."/>
            <person name="Ritchie M.G."/>
            <person name="Robin C."/>
            <person name="Rogers Y.H."/>
            <person name="Rohde C."/>
            <person name="Rozas J."/>
            <person name="Rubenfield M.J."/>
            <person name="Ruiz A."/>
            <person name="Russo S."/>
            <person name="Salzberg S.L."/>
            <person name="Sanchez-Gracia A."/>
            <person name="Saranga D.J."/>
            <person name="Sato H."/>
            <person name="Schaeffer S.W."/>
            <person name="Schatz M.C."/>
            <person name="Schlenke T."/>
            <person name="Schwartz R."/>
            <person name="Segarra C."/>
            <person name="Singh R.S."/>
            <person name="Sirot L."/>
            <person name="Sirota M."/>
            <person name="Sisneros N.B."/>
            <person name="Smith C.D."/>
            <person name="Smith T.F."/>
            <person name="Spieth J."/>
            <person name="Stage D.E."/>
            <person name="Stark A."/>
            <person name="Stephan W."/>
            <person name="Strausberg R.L."/>
            <person name="Strempel S."/>
            <person name="Sturgill D."/>
            <person name="Sutton G."/>
            <person name="Sutton G.G."/>
            <person name="Tao W."/>
            <person name="Teichmann S."/>
            <person name="Tobari Y.N."/>
            <person name="Tomimura Y."/>
            <person name="Tsolas J.M."/>
            <person name="Valente V.L."/>
            <person name="Venter E."/>
            <person name="Venter J.C."/>
            <person name="Vicario S."/>
            <person name="Vieira F.G."/>
            <person name="Vilella A.J."/>
            <person name="Villasante A."/>
            <person name="Walenz B."/>
            <person name="Wang J."/>
            <person name="Wasserman M."/>
            <person name="Watts T."/>
            <person name="Wilson D."/>
            <person name="Wilson R.K."/>
            <person name="Wing R.A."/>
            <person name="Wolfner M.F."/>
            <person name="Wong A."/>
            <person name="Wong G.K."/>
            <person name="Wu C.I."/>
            <person name="Wu G."/>
            <person name="Yamamoto D."/>
            <person name="Yang H.P."/>
            <person name="Yang S.P."/>
            <person name="Yorke J.A."/>
            <person name="Yoshida K."/>
            <person name="Zdobnov E."/>
            <person name="Zhang P."/>
            <person name="Zhang Y."/>
            <person name="Zimin A.V."/>
            <person name="Baldwin J."/>
            <person name="Abdouelleil A."/>
            <person name="Abdulkadir J."/>
            <person name="Abebe A."/>
            <person name="Abera B."/>
            <person name="Abreu J."/>
            <person name="Acer S.C."/>
            <person name="Aftuck L."/>
            <person name="Alexander A."/>
            <person name="An P."/>
            <person name="Anderson E."/>
            <person name="Anderson S."/>
            <person name="Arachi H."/>
            <person name="Azer M."/>
            <person name="Bachantsang P."/>
            <person name="Barry A."/>
            <person name="Bayul T."/>
            <person name="Berlin A."/>
            <person name="Bessette D."/>
            <person name="Bloom T."/>
            <person name="Blye J."/>
            <person name="Boguslavskiy L."/>
            <person name="Bonnet C."/>
            <person name="Boukhgalter B."/>
            <person name="Bourzgui I."/>
            <person name="Brown A."/>
            <person name="Cahill P."/>
            <person name="Channer S."/>
            <person name="Cheshatsang Y."/>
            <person name="Chuda L."/>
            <person name="Citroen M."/>
            <person name="Collymore A."/>
            <person name="Cooke P."/>
            <person name="Costello M."/>
            <person name="D'Aco K."/>
            <person name="Daza R."/>
            <person name="De Haan G."/>
            <person name="DeGray S."/>
            <person name="DeMaso C."/>
            <person name="Dhargay N."/>
            <person name="Dooley K."/>
            <person name="Dooley E."/>
            <person name="Doricent M."/>
            <person name="Dorje P."/>
            <person name="Dorjee K."/>
            <person name="Dupes A."/>
            <person name="Elong R."/>
            <person name="Falk J."/>
            <person name="Farina A."/>
            <person name="Faro S."/>
            <person name="Ferguson D."/>
            <person name="Fisher S."/>
            <person name="Foley C.D."/>
            <person name="Franke A."/>
            <person name="Friedrich D."/>
            <person name="Gadbois L."/>
            <person name="Gearin G."/>
            <person name="Gearin C.R."/>
            <person name="Giannoukos G."/>
            <person name="Goode T."/>
            <person name="Graham J."/>
            <person name="Grandbois E."/>
            <person name="Grewal S."/>
            <person name="Gyaltsen K."/>
            <person name="Hafez N."/>
            <person name="Hagos B."/>
            <person name="Hall J."/>
            <person name="Henson C."/>
            <person name="Hollinger A."/>
            <person name="Honan T."/>
            <person name="Huard M.D."/>
            <person name="Hughes L."/>
            <person name="Hurhula B."/>
            <person name="Husby M.E."/>
            <person name="Kamat A."/>
            <person name="Kanga B."/>
            <person name="Kashin S."/>
            <person name="Khazanovich D."/>
            <person name="Kisner P."/>
            <person name="Lance K."/>
            <person name="Lara M."/>
            <person name="Lee W."/>
            <person name="Lennon N."/>
            <person name="Letendre F."/>
            <person name="LeVine R."/>
            <person name="Lipovsky A."/>
            <person name="Liu X."/>
            <person name="Liu J."/>
            <person name="Liu S."/>
            <person name="Lokyitsang T."/>
            <person name="Lokyitsang Y."/>
            <person name="Lubonja R."/>
            <person name="Lui A."/>
            <person name="MacDonald P."/>
            <person name="Magnisalis V."/>
            <person name="Maru K."/>
            <person name="Matthews C."/>
            <person name="McCusker W."/>
            <person name="McDonough S."/>
            <person name="Mehta T."/>
            <person name="Meldrim J."/>
            <person name="Meneus L."/>
            <person name="Mihai O."/>
            <person name="Mihalev A."/>
            <person name="Mihova T."/>
            <person name="Mittelman R."/>
            <person name="Mlenga V."/>
            <person name="Montmayeur A."/>
            <person name="Mulrain L."/>
            <person name="Navidi A."/>
            <person name="Naylor J."/>
            <person name="Negash T."/>
            <person name="Nguyen T."/>
            <person name="Nguyen N."/>
            <person name="Nicol R."/>
            <person name="Norbu C."/>
            <person name="Norbu N."/>
            <person name="Novod N."/>
            <person name="O'Neill B."/>
            <person name="Osman S."/>
            <person name="Markiewicz E."/>
            <person name="Oyono O.L."/>
            <person name="Patti C."/>
            <person name="Phunkhang P."/>
            <person name="Pierre F."/>
            <person name="Priest M."/>
            <person name="Raghuraman S."/>
            <person name="Rege F."/>
            <person name="Reyes R."/>
            <person name="Rise C."/>
            <person name="Rogov P."/>
            <person name="Ross K."/>
            <person name="Ryan E."/>
            <person name="Settipalli S."/>
            <person name="Shea T."/>
            <person name="Sherpa N."/>
            <person name="Shi L."/>
            <person name="Shih D."/>
            <person name="Sparrow T."/>
            <person name="Spaulding J."/>
            <person name="Stalker J."/>
            <person name="Stange-Thomann N."/>
            <person name="Stavropoulos S."/>
            <person name="Stone C."/>
            <person name="Strader C."/>
            <person name="Tesfaye S."/>
            <person name="Thomson T."/>
            <person name="Thoulutsang Y."/>
            <person name="Thoulutsang D."/>
            <person name="Topham K."/>
            <person name="Topping I."/>
            <person name="Tsamla T."/>
            <person name="Vassiliev H."/>
            <person name="Vo A."/>
            <person name="Wangchuk T."/>
            <person name="Wangdi T."/>
            <person name="Weiand M."/>
            <person name="Wilkinson J."/>
            <person name="Wilson A."/>
            <person name="Yadav S."/>
            <person name="Young G."/>
            <person name="Yu Q."/>
            <person name="Zembek L."/>
            <person name="Zhong D."/>
            <person name="Zimmer A."/>
            <person name="Zwirko Z."/>
            <person name="Jaffe D.B."/>
            <person name="Alvarez P."/>
            <person name="Brockman W."/>
            <person name="Butler J."/>
            <person name="Chin C."/>
            <person name="Gnerre S."/>
            <person name="Grabherr M."/>
            <person name="Kleber M."/>
            <person name="Mauceli E."/>
            <person name="MacCallum I."/>
        </authorList>
    </citation>
    <scope>NUCLEOTIDE SEQUENCE [LARGE SCALE GENOMIC DNA]</scope>
    <source>
        <strain evidence="2">Tucson 14024-0371.13</strain>
    </source>
</reference>
<protein>
    <submittedName>
        <fullName evidence="1">Uncharacterized protein</fullName>
    </submittedName>
</protein>
<dbReference type="OrthoDB" id="7881672at2759"/>